<dbReference type="SUPFAM" id="SSF54495">
    <property type="entry name" value="UBC-like"/>
    <property type="match status" value="1"/>
</dbReference>
<keyword evidence="2" id="KW-1185">Reference proteome</keyword>
<dbReference type="InterPro" id="IPR016135">
    <property type="entry name" value="UBQ-conjugating_enzyme/RWD"/>
</dbReference>
<reference evidence="1" key="2">
    <citation type="submission" date="2025-08" db="UniProtKB">
        <authorList>
            <consortium name="Ensembl"/>
        </authorList>
    </citation>
    <scope>IDENTIFICATION</scope>
</reference>
<organism evidence="1 2">
    <name type="scientific">Podarcis muralis</name>
    <name type="common">Wall lizard</name>
    <name type="synonym">Lacerta muralis</name>
    <dbReference type="NCBI Taxonomy" id="64176"/>
    <lineage>
        <taxon>Eukaryota</taxon>
        <taxon>Metazoa</taxon>
        <taxon>Chordata</taxon>
        <taxon>Craniata</taxon>
        <taxon>Vertebrata</taxon>
        <taxon>Euteleostomi</taxon>
        <taxon>Lepidosauria</taxon>
        <taxon>Squamata</taxon>
        <taxon>Bifurcata</taxon>
        <taxon>Unidentata</taxon>
        <taxon>Episquamata</taxon>
        <taxon>Laterata</taxon>
        <taxon>Lacertibaenia</taxon>
        <taxon>Lacertidae</taxon>
        <taxon>Podarcis</taxon>
    </lineage>
</organism>
<proteinExistence type="predicted"/>
<protein>
    <submittedName>
        <fullName evidence="1">Uncharacterized protein</fullName>
    </submittedName>
</protein>
<evidence type="ECO:0000313" key="2">
    <source>
        <dbReference type="Proteomes" id="UP000472272"/>
    </source>
</evidence>
<reference evidence="1" key="3">
    <citation type="submission" date="2025-09" db="UniProtKB">
        <authorList>
            <consortium name="Ensembl"/>
        </authorList>
    </citation>
    <scope>IDENTIFICATION</scope>
</reference>
<sequence length="107" mass="11961">VVPSRRGQEPCAYSWALNPHIPGNFQGYHPNVVRKGQVYLPIISTTGNLPPRCTQVIQALITLVNNPEQDHLLWAAFTKDHECFLTTAKELTHKWASGEKILVSPGF</sequence>
<evidence type="ECO:0000313" key="1">
    <source>
        <dbReference type="Ensembl" id="ENSPMRP00000008486.1"/>
    </source>
</evidence>
<dbReference type="Proteomes" id="UP000472272">
    <property type="component" value="Chromosome 5"/>
</dbReference>
<dbReference type="AlphaFoldDB" id="A0A670I9W6"/>
<dbReference type="Ensembl" id="ENSPMRT00000009076.1">
    <property type="protein sequence ID" value="ENSPMRP00000008486.1"/>
    <property type="gene ID" value="ENSPMRG00000005729.1"/>
</dbReference>
<reference evidence="1 2" key="1">
    <citation type="journal article" date="2019" name="Proc. Natl. Acad. Sci. U.S.A.">
        <title>Regulatory changes in pterin and carotenoid genes underlie balanced color polymorphisms in the wall lizard.</title>
        <authorList>
            <person name="Andrade P."/>
            <person name="Pinho C."/>
            <person name="Perez I de Lanuza G."/>
            <person name="Afonso S."/>
            <person name="Brejcha J."/>
            <person name="Rubin C.J."/>
            <person name="Wallerman O."/>
            <person name="Pereira P."/>
            <person name="Sabatino S.J."/>
            <person name="Bellati A."/>
            <person name="Pellitteri-Rosa D."/>
            <person name="Bosakova Z."/>
            <person name="Bunikis I."/>
            <person name="Carretero M.A."/>
            <person name="Feiner N."/>
            <person name="Marsik P."/>
            <person name="Pauperio F."/>
            <person name="Salvi D."/>
            <person name="Soler L."/>
            <person name="While G.M."/>
            <person name="Uller T."/>
            <person name="Font E."/>
            <person name="Andersson L."/>
            <person name="Carneiro M."/>
        </authorList>
    </citation>
    <scope>NUCLEOTIDE SEQUENCE</scope>
</reference>
<accession>A0A670I9W6</accession>
<name>A0A670I9W6_PODMU</name>